<keyword evidence="2" id="KW-1133">Transmembrane helix</keyword>
<feature type="compositionally biased region" description="Pro residues" evidence="1">
    <location>
        <begin position="1"/>
        <end position="12"/>
    </location>
</feature>
<feature type="transmembrane region" description="Helical" evidence="2">
    <location>
        <begin position="105"/>
        <end position="124"/>
    </location>
</feature>
<evidence type="ECO:0000313" key="5">
    <source>
        <dbReference type="Proteomes" id="UP001143463"/>
    </source>
</evidence>
<dbReference type="GO" id="GO:0003824">
    <property type="term" value="F:catalytic activity"/>
    <property type="evidence" value="ECO:0007669"/>
    <property type="project" value="InterPro"/>
</dbReference>
<dbReference type="SUPFAM" id="SSF56219">
    <property type="entry name" value="DNase I-like"/>
    <property type="match status" value="1"/>
</dbReference>
<dbReference type="RefSeq" id="WP_037048555.1">
    <property type="nucleotide sequence ID" value="NZ_BAAAUZ010000045.1"/>
</dbReference>
<dbReference type="EMBL" id="BSFQ01000009">
    <property type="protein sequence ID" value="GLL11566.1"/>
    <property type="molecule type" value="Genomic_DNA"/>
</dbReference>
<dbReference type="Proteomes" id="UP001143463">
    <property type="component" value="Unassembled WGS sequence"/>
</dbReference>
<feature type="transmembrane region" description="Helical" evidence="2">
    <location>
        <begin position="78"/>
        <end position="98"/>
    </location>
</feature>
<dbReference type="Pfam" id="PF03372">
    <property type="entry name" value="Exo_endo_phos"/>
    <property type="match status" value="1"/>
</dbReference>
<keyword evidence="2" id="KW-0472">Membrane</keyword>
<dbReference type="AlphaFoldDB" id="A0A9W6L0W1"/>
<dbReference type="InterPro" id="IPR036691">
    <property type="entry name" value="Endo/exonu/phosph_ase_sf"/>
</dbReference>
<organism evidence="4 5">
    <name type="scientific">Pseudonocardia halophobica</name>
    <dbReference type="NCBI Taxonomy" id="29401"/>
    <lineage>
        <taxon>Bacteria</taxon>
        <taxon>Bacillati</taxon>
        <taxon>Actinomycetota</taxon>
        <taxon>Actinomycetes</taxon>
        <taxon>Pseudonocardiales</taxon>
        <taxon>Pseudonocardiaceae</taxon>
        <taxon>Pseudonocardia</taxon>
    </lineage>
</organism>
<dbReference type="Gene3D" id="3.60.10.10">
    <property type="entry name" value="Endonuclease/exonuclease/phosphatase"/>
    <property type="match status" value="1"/>
</dbReference>
<proteinExistence type="predicted"/>
<evidence type="ECO:0000259" key="3">
    <source>
        <dbReference type="Pfam" id="PF03372"/>
    </source>
</evidence>
<feature type="domain" description="Endonuclease/exonuclease/phosphatase" evidence="3">
    <location>
        <begin position="142"/>
        <end position="351"/>
    </location>
</feature>
<evidence type="ECO:0000256" key="2">
    <source>
        <dbReference type="SAM" id="Phobius"/>
    </source>
</evidence>
<reference evidence="4" key="2">
    <citation type="submission" date="2023-01" db="EMBL/GenBank/DDBJ databases">
        <authorList>
            <person name="Sun Q."/>
            <person name="Evtushenko L."/>
        </authorList>
    </citation>
    <scope>NUCLEOTIDE SEQUENCE</scope>
    <source>
        <strain evidence="4">VKM Ac-1069</strain>
    </source>
</reference>
<evidence type="ECO:0000313" key="4">
    <source>
        <dbReference type="EMBL" id="GLL11566.1"/>
    </source>
</evidence>
<sequence>MSAPPGPFPPAVPTARPGSGPPPPRTPEPGYGGGGRRPRRGLGGRVVGAVLLAVAASVFTVPDLWFGLDRWSPFTQIVAFRAILLVIVTVVALALALVTLGMRRVWPFPLAMLAVVAVTASTMVPRLSADPVPTGGTPVKVLSFNVYTGDADVRALADLIHRERPDLIALPEAGERYRQKLAPLVEDLGYRTEASVDRRSQDVNGVVAAVSPRFGDVTFDIGKITEDSPFPYVQVSGGEMGDLTFVAFHSVAPTAGSVAQWRQDLAGVSRWCSAGSPAIVAGDFNATLDHSVLRSATADCGDAAAQRGSALTATWPAMLPRWLGAEIDHVFANQGATSESFEVLDLPGSDHRAVLTTLRLP</sequence>
<keyword evidence="2" id="KW-0812">Transmembrane</keyword>
<evidence type="ECO:0000256" key="1">
    <source>
        <dbReference type="SAM" id="MobiDB-lite"/>
    </source>
</evidence>
<accession>A0A9W6L0W1</accession>
<keyword evidence="5" id="KW-1185">Reference proteome</keyword>
<gene>
    <name evidence="4" type="ORF">GCM10017577_27070</name>
</gene>
<comment type="caution">
    <text evidence="4">The sequence shown here is derived from an EMBL/GenBank/DDBJ whole genome shotgun (WGS) entry which is preliminary data.</text>
</comment>
<feature type="transmembrane region" description="Helical" evidence="2">
    <location>
        <begin position="46"/>
        <end position="66"/>
    </location>
</feature>
<name>A0A9W6L0W1_9PSEU</name>
<reference evidence="4" key="1">
    <citation type="journal article" date="2014" name="Int. J. Syst. Evol. Microbiol.">
        <title>Complete genome sequence of Corynebacterium casei LMG S-19264T (=DSM 44701T), isolated from a smear-ripened cheese.</title>
        <authorList>
            <consortium name="US DOE Joint Genome Institute (JGI-PGF)"/>
            <person name="Walter F."/>
            <person name="Albersmeier A."/>
            <person name="Kalinowski J."/>
            <person name="Ruckert C."/>
        </authorList>
    </citation>
    <scope>NUCLEOTIDE SEQUENCE</scope>
    <source>
        <strain evidence="4">VKM Ac-1069</strain>
    </source>
</reference>
<dbReference type="InterPro" id="IPR005135">
    <property type="entry name" value="Endo/exonuclease/phosphatase"/>
</dbReference>
<protein>
    <recommendedName>
        <fullName evidence="3">Endonuclease/exonuclease/phosphatase domain-containing protein</fullName>
    </recommendedName>
</protein>
<feature type="region of interest" description="Disordered" evidence="1">
    <location>
        <begin position="1"/>
        <end position="38"/>
    </location>
</feature>